<evidence type="ECO:0000313" key="2">
    <source>
        <dbReference type="EMBL" id="KAH9645442.1"/>
    </source>
</evidence>
<dbReference type="InterPro" id="IPR021109">
    <property type="entry name" value="Peptidase_aspartic_dom_sf"/>
</dbReference>
<dbReference type="Gene3D" id="2.40.70.10">
    <property type="entry name" value="Acid Proteases"/>
    <property type="match status" value="1"/>
</dbReference>
<comment type="caution">
    <text evidence="2">The sequence shown here is derived from an EMBL/GenBank/DDBJ whole genome shotgun (WGS) entry which is preliminary data.</text>
</comment>
<dbReference type="Proteomes" id="UP000814243">
    <property type="component" value="Unassembled WGS sequence"/>
</dbReference>
<dbReference type="AlphaFoldDB" id="A0A922N023"/>
<protein>
    <submittedName>
        <fullName evidence="2">Uncharacterized protein</fullName>
    </submittedName>
</protein>
<proteinExistence type="predicted"/>
<feature type="compositionally biased region" description="Polar residues" evidence="1">
    <location>
        <begin position="339"/>
        <end position="352"/>
    </location>
</feature>
<dbReference type="EMBL" id="JACEFF010000041">
    <property type="protein sequence ID" value="KAH9645442.1"/>
    <property type="molecule type" value="Genomic_DNA"/>
</dbReference>
<feature type="region of interest" description="Disordered" evidence="1">
    <location>
        <begin position="314"/>
        <end position="360"/>
    </location>
</feature>
<accession>A0A922N023</accession>
<sequence length="395" mass="42739">MRSNSYVSYSPYVESQSCACLNNICCCVIELSNIYPDIPIVDKCNSDVPLRVDGSIVDKCNSDVPIRVDGSIVDKCNSDVPIRVDGSIVDKCNSDVPLRVDGSIVDKCNSDVPIRVEDPFVNKCYSDVLVIGKRNSPSPVRVNSPAIPPTRGCYFSNVDQLNTPSVVSFACADNTATTTVPLGGVMPSVLLAPSALHATTVHSPQRRPVLSIQVLGLRGMALIDTAAKCSIAGHKLYKIFMEKGLTFYTKQVNVKLADGVVHPREILVAGVDVIITVDKSVRVDFIIFPDADNNDTLLGIDFLNAAVSRSSRTIQMRQPQRLPPTRSSYAPLPPRVRSQGLSRTIQTRQSQRLPPPDASAYAPPIAGVSTSFRNARAPRATQSVHTTIKILTLAP</sequence>
<gene>
    <name evidence="2" type="ORF">HF086_006468</name>
</gene>
<reference evidence="2" key="1">
    <citation type="journal article" date="2021" name="G3 (Bethesda)">
        <title>Genome and transcriptome analysis of the beet armyworm Spodoptera exigua reveals targets for pest control. .</title>
        <authorList>
            <person name="Simon S."/>
            <person name="Breeschoten T."/>
            <person name="Jansen H.J."/>
            <person name="Dirks R.P."/>
            <person name="Schranz M.E."/>
            <person name="Ros V.I.D."/>
        </authorList>
    </citation>
    <scope>NUCLEOTIDE SEQUENCE</scope>
    <source>
        <strain evidence="2">TB_SE_WUR_2020</strain>
    </source>
</reference>
<name>A0A922N023_SPOEX</name>
<evidence type="ECO:0000256" key="1">
    <source>
        <dbReference type="SAM" id="MobiDB-lite"/>
    </source>
</evidence>
<evidence type="ECO:0000313" key="3">
    <source>
        <dbReference type="Proteomes" id="UP000814243"/>
    </source>
</evidence>
<organism evidence="2 3">
    <name type="scientific">Spodoptera exigua</name>
    <name type="common">Beet armyworm</name>
    <name type="synonym">Noctua fulgens</name>
    <dbReference type="NCBI Taxonomy" id="7107"/>
    <lineage>
        <taxon>Eukaryota</taxon>
        <taxon>Metazoa</taxon>
        <taxon>Ecdysozoa</taxon>
        <taxon>Arthropoda</taxon>
        <taxon>Hexapoda</taxon>
        <taxon>Insecta</taxon>
        <taxon>Pterygota</taxon>
        <taxon>Neoptera</taxon>
        <taxon>Endopterygota</taxon>
        <taxon>Lepidoptera</taxon>
        <taxon>Glossata</taxon>
        <taxon>Ditrysia</taxon>
        <taxon>Noctuoidea</taxon>
        <taxon>Noctuidae</taxon>
        <taxon>Amphipyrinae</taxon>
        <taxon>Spodoptera</taxon>
    </lineage>
</organism>